<dbReference type="Proteomes" id="UP000051934">
    <property type="component" value="Unassembled WGS sequence"/>
</dbReference>
<comment type="caution">
    <text evidence="1">The sequence shown here is derived from an EMBL/GenBank/DDBJ whole genome shotgun (WGS) entry which is preliminary data.</text>
</comment>
<sequence>MIELNADIPFLWRLSPESSEGYCSVSLVVPRPPENEVPDLTIETTVLSLASDSMRSEQEETLEWNEEDISLFLRLLSQKKPKVEFESVPEEGRTLRVDLSDPDVIEIIHIVAAAGFGVAFTSTGLLRSPSALLPAYRFDIGSKASLNTIVGFKQAIVVDVDDDDVVCVLTEEIDVQAIDSAADEYDKLLPNDLLLVQRADILHADYSESREIPSAAVLH</sequence>
<name>A0A0R2RZV5_9GAMM</name>
<protein>
    <submittedName>
        <fullName evidence="1">Uncharacterized protein</fullName>
    </submittedName>
</protein>
<organism evidence="1 2">
    <name type="scientific">OM182 bacterium BACL3 MAG-120507-bin80</name>
    <dbReference type="NCBI Taxonomy" id="1655577"/>
    <lineage>
        <taxon>Bacteria</taxon>
        <taxon>Pseudomonadati</taxon>
        <taxon>Pseudomonadota</taxon>
        <taxon>Gammaproteobacteria</taxon>
        <taxon>OMG group</taxon>
        <taxon>OM182 clade</taxon>
    </lineage>
</organism>
<gene>
    <name evidence="1" type="ORF">ABR69_06615</name>
</gene>
<dbReference type="EMBL" id="LIBB01000573">
    <property type="protein sequence ID" value="KRO68025.1"/>
    <property type="molecule type" value="Genomic_DNA"/>
</dbReference>
<proteinExistence type="predicted"/>
<dbReference type="AlphaFoldDB" id="A0A0R2RZV5"/>
<evidence type="ECO:0000313" key="2">
    <source>
        <dbReference type="Proteomes" id="UP000051934"/>
    </source>
</evidence>
<accession>A0A0R2RZV5</accession>
<evidence type="ECO:0000313" key="1">
    <source>
        <dbReference type="EMBL" id="KRO68025.1"/>
    </source>
</evidence>
<reference evidence="1 2" key="1">
    <citation type="submission" date="2015-10" db="EMBL/GenBank/DDBJ databases">
        <title>Metagenome-Assembled Genomes uncover a global brackish microbiome.</title>
        <authorList>
            <person name="Hugerth L.W."/>
            <person name="Larsson J."/>
            <person name="Alneberg J."/>
            <person name="Lindh M.V."/>
            <person name="Legrand C."/>
            <person name="Pinhassi J."/>
            <person name="Andersson A.F."/>
        </authorList>
    </citation>
    <scope>NUCLEOTIDE SEQUENCE [LARGE SCALE GENOMIC DNA]</scope>
    <source>
        <strain evidence="1">BACL4 MAG-120507-bin80</strain>
    </source>
</reference>